<dbReference type="InterPro" id="IPR011990">
    <property type="entry name" value="TPR-like_helical_dom_sf"/>
</dbReference>
<evidence type="ECO:0000256" key="1">
    <source>
        <dbReference type="ARBA" id="ARBA00022737"/>
    </source>
</evidence>
<protein>
    <submittedName>
        <fullName evidence="5">Tetratricopeptide repeat protein</fullName>
    </submittedName>
</protein>
<organism evidence="5 6">
    <name type="scientific">Nitratidesulfovibrio liaohensis</name>
    <dbReference type="NCBI Taxonomy" id="2604158"/>
    <lineage>
        <taxon>Bacteria</taxon>
        <taxon>Pseudomonadati</taxon>
        <taxon>Thermodesulfobacteriota</taxon>
        <taxon>Desulfovibrionia</taxon>
        <taxon>Desulfovibrionales</taxon>
        <taxon>Desulfovibrionaceae</taxon>
        <taxon>Nitratidesulfovibrio</taxon>
    </lineage>
</organism>
<sequence>MRQVPLTRRDLIAFEHRLRDAMARVLSFKAYSLYFPRAASGPEPLWLPQERKLLVPLMHQGEQLGVFVARGVPARTARALSPVLPGVAGLCLENLQLYKASLTDPVTGLATRQHLLDAIAREVDCIRDCFSTASEGKCDLAAGHRASMGVIAVRLGSLREVARDHGYVFADRLIAALAEELRRAAPEQALPARTGDFEFALFVPAGTSGGCRKLAVDMVRRLRGVTITCGLTDEPVGVAVSAGFAVYPQDMEGAAFARDHGEQARVLLRKARLAAAVAVEAGALSTSSAPSAGDGDGKGGDAAPGVPVMGFSRILAEGGRVLETLPLSRVVVSLGGNMNAREGQRFSVWSVAYPVRGGSQEPRQPLYKGEVVLMEVRDNTSLAEIMHVGDPTWPVEPGDRLTLLPEEKGVTVRDGGGEAPRTDPLTGLFRHGDFLARWSAERERCDAFAPALIRLSDEGREPEGRAAHPEQLMAEAAQLCRDLLGPQALGGRYGLNSLIFFHPGMTADGTGEAKGARETYAALCDELERRLRIGAAVGVACHPYLSYRKADTLENCLKAPEYAMLLPAPRVGVLDSLALNISADKHYSLGDTFGAIEEYKLALLADEGNTMAWNSLGVCMAGLGRHSEARRHFGEALTRKPGDPMALYNLGTVCQSEGETAEARDCFRKCLRNAPGHVYALIRLGQLAEGEKRFAQARQYYTKAAKLDGGAALTCRHLARLCMRQGRPDEAREHLHEALLHNPQDAIALHLMARLYLDGGEDPEIAEVMARQSVALRPDLKQGWLELARALQVRGRDHDAREALLRAGER</sequence>
<evidence type="ECO:0000256" key="3">
    <source>
        <dbReference type="PROSITE-ProRule" id="PRU00339"/>
    </source>
</evidence>
<reference evidence="5" key="1">
    <citation type="submission" date="2023-09" db="EMBL/GenBank/DDBJ databases">
        <authorList>
            <consortium name="CW5 consortium"/>
            <person name="Lu C.-W."/>
        </authorList>
    </citation>
    <scope>NUCLEOTIDE SEQUENCE</scope>
    <source>
        <strain evidence="5">KPS</strain>
    </source>
</reference>
<feature type="domain" description="GGDEF" evidence="4">
    <location>
        <begin position="146"/>
        <end position="291"/>
    </location>
</feature>
<dbReference type="InterPro" id="IPR043128">
    <property type="entry name" value="Rev_trsase/Diguanyl_cyclase"/>
</dbReference>
<dbReference type="InterPro" id="IPR029787">
    <property type="entry name" value="Nucleotide_cyclase"/>
</dbReference>
<dbReference type="Pfam" id="PF14559">
    <property type="entry name" value="TPR_19"/>
    <property type="match status" value="1"/>
</dbReference>
<dbReference type="Gene3D" id="3.30.70.270">
    <property type="match status" value="1"/>
</dbReference>
<dbReference type="Proteomes" id="UP001180616">
    <property type="component" value="Chromosome"/>
</dbReference>
<dbReference type="PROSITE" id="PS50887">
    <property type="entry name" value="GGDEF"/>
    <property type="match status" value="1"/>
</dbReference>
<dbReference type="Pfam" id="PF00990">
    <property type="entry name" value="GGDEF"/>
    <property type="match status" value="1"/>
</dbReference>
<feature type="repeat" description="TPR" evidence="3">
    <location>
        <begin position="644"/>
        <end position="677"/>
    </location>
</feature>
<dbReference type="SUPFAM" id="SSF55073">
    <property type="entry name" value="Nucleotide cyclase"/>
    <property type="match status" value="1"/>
</dbReference>
<dbReference type="EMBL" id="CP133659">
    <property type="protein sequence ID" value="WMW67344.1"/>
    <property type="molecule type" value="Genomic_DNA"/>
</dbReference>
<dbReference type="InterPro" id="IPR013105">
    <property type="entry name" value="TPR_2"/>
</dbReference>
<accession>A0ABY9R6E9</accession>
<dbReference type="SMART" id="SM00028">
    <property type="entry name" value="TPR"/>
    <property type="match status" value="5"/>
</dbReference>
<feature type="repeat" description="TPR" evidence="3">
    <location>
        <begin position="610"/>
        <end position="643"/>
    </location>
</feature>
<dbReference type="Pfam" id="PF13432">
    <property type="entry name" value="TPR_16"/>
    <property type="match status" value="1"/>
</dbReference>
<dbReference type="PROSITE" id="PS50005">
    <property type="entry name" value="TPR"/>
    <property type="match status" value="2"/>
</dbReference>
<dbReference type="Gene3D" id="1.25.40.10">
    <property type="entry name" value="Tetratricopeptide repeat domain"/>
    <property type="match status" value="1"/>
</dbReference>
<dbReference type="PANTHER" id="PTHR45586:SF1">
    <property type="entry name" value="LIPOPOLYSACCHARIDE ASSEMBLY PROTEIN B"/>
    <property type="match status" value="1"/>
</dbReference>
<evidence type="ECO:0000256" key="2">
    <source>
        <dbReference type="ARBA" id="ARBA00022803"/>
    </source>
</evidence>
<dbReference type="SMART" id="SM00267">
    <property type="entry name" value="GGDEF"/>
    <property type="match status" value="1"/>
</dbReference>
<evidence type="ECO:0000313" key="5">
    <source>
        <dbReference type="EMBL" id="WMW67344.1"/>
    </source>
</evidence>
<proteinExistence type="predicted"/>
<evidence type="ECO:0000259" key="4">
    <source>
        <dbReference type="PROSITE" id="PS50887"/>
    </source>
</evidence>
<evidence type="ECO:0000313" key="6">
    <source>
        <dbReference type="Proteomes" id="UP001180616"/>
    </source>
</evidence>
<keyword evidence="2 3" id="KW-0802">TPR repeat</keyword>
<name>A0ABY9R6E9_9BACT</name>
<gene>
    <name evidence="5" type="ORF">KPS_003286</name>
</gene>
<dbReference type="Pfam" id="PF07719">
    <property type="entry name" value="TPR_2"/>
    <property type="match status" value="1"/>
</dbReference>
<dbReference type="InterPro" id="IPR019734">
    <property type="entry name" value="TPR_rpt"/>
</dbReference>
<keyword evidence="1" id="KW-0677">Repeat</keyword>
<dbReference type="RefSeq" id="WP_309543128.1">
    <property type="nucleotide sequence ID" value="NZ_CP133659.1"/>
</dbReference>
<keyword evidence="6" id="KW-1185">Reference proteome</keyword>
<dbReference type="SUPFAM" id="SSF48452">
    <property type="entry name" value="TPR-like"/>
    <property type="match status" value="1"/>
</dbReference>
<dbReference type="PANTHER" id="PTHR45586">
    <property type="entry name" value="TPR REPEAT-CONTAINING PROTEIN PA4667"/>
    <property type="match status" value="1"/>
</dbReference>
<dbReference type="InterPro" id="IPR000160">
    <property type="entry name" value="GGDEF_dom"/>
</dbReference>
<dbReference type="InterPro" id="IPR051012">
    <property type="entry name" value="CellSynth/LPSAsmb/PSIAsmb"/>
</dbReference>